<organism evidence="1 2">
    <name type="scientific">Streptococcus suis</name>
    <dbReference type="NCBI Taxonomy" id="1307"/>
    <lineage>
        <taxon>Bacteria</taxon>
        <taxon>Bacillati</taxon>
        <taxon>Bacillota</taxon>
        <taxon>Bacilli</taxon>
        <taxon>Lactobacillales</taxon>
        <taxon>Streptococcaceae</taxon>
        <taxon>Streptococcus</taxon>
    </lineage>
</organism>
<name>A0A0Z8DPS4_STRSU</name>
<accession>A0A0Z8DPS4</accession>
<dbReference type="Pfam" id="PF11753">
    <property type="entry name" value="DUF3310"/>
    <property type="match status" value="1"/>
</dbReference>
<dbReference type="AlphaFoldDB" id="A0A0Z8DPS4"/>
<gene>
    <name evidence="1" type="ORF">ERS132394_00634</name>
</gene>
<dbReference type="InterPro" id="IPR021739">
    <property type="entry name" value="SaV-like"/>
</dbReference>
<evidence type="ECO:0000313" key="1">
    <source>
        <dbReference type="EMBL" id="CYU47328.1"/>
    </source>
</evidence>
<sequence length="129" mass="14771">MATKKYSVGDIVLVKAEITEVDDSDEILDVKVITSENDFYINSKDIHSVLKKMTTDPVKKPSHYQGRFGLEAVDVIKNFAASPEYEEGFYWGNAIKYMLRWHGKNGVEDLKKARQNLDWLIESLEKNNG</sequence>
<proteinExistence type="predicted"/>
<dbReference type="EMBL" id="FIGJ01000006">
    <property type="protein sequence ID" value="CYU47328.1"/>
    <property type="molecule type" value="Genomic_DNA"/>
</dbReference>
<dbReference type="Proteomes" id="UP000072618">
    <property type="component" value="Unassembled WGS sequence"/>
</dbReference>
<evidence type="ECO:0000313" key="2">
    <source>
        <dbReference type="Proteomes" id="UP000072618"/>
    </source>
</evidence>
<reference evidence="1 2" key="1">
    <citation type="submission" date="2016-02" db="EMBL/GenBank/DDBJ databases">
        <authorList>
            <consortium name="Pathogen Informatics"/>
        </authorList>
    </citation>
    <scope>NUCLEOTIDE SEQUENCE [LARGE SCALE GENOMIC DNA]</scope>
    <source>
        <strain evidence="1 2">LSS32</strain>
    </source>
</reference>
<protein>
    <submittedName>
        <fullName evidence="1">Phage protein</fullName>
    </submittedName>
</protein>